<keyword evidence="2 4" id="KW-0195">Cyclin</keyword>
<dbReference type="STRING" id="1890364.A0A2P6NXB2"/>
<keyword evidence="1" id="KW-0132">Cell division</keyword>
<dbReference type="SUPFAM" id="SSF47954">
    <property type="entry name" value="Cyclin-like"/>
    <property type="match status" value="2"/>
</dbReference>
<feature type="domain" description="Cyclin C-terminal" evidence="6">
    <location>
        <begin position="149"/>
        <end position="269"/>
    </location>
</feature>
<dbReference type="GO" id="GO:0016538">
    <property type="term" value="F:cyclin-dependent protein serine/threonine kinase regulator activity"/>
    <property type="evidence" value="ECO:0007669"/>
    <property type="project" value="InterPro"/>
</dbReference>
<dbReference type="InterPro" id="IPR048258">
    <property type="entry name" value="Cyclins_cyclin-box"/>
</dbReference>
<dbReference type="SMART" id="SM00385">
    <property type="entry name" value="CYCLIN"/>
    <property type="match status" value="2"/>
</dbReference>
<dbReference type="InterPro" id="IPR004367">
    <property type="entry name" value="Cyclin_C-dom"/>
</dbReference>
<dbReference type="InterPro" id="IPR046965">
    <property type="entry name" value="Cyclin_A/B-like"/>
</dbReference>
<evidence type="ECO:0000313" key="8">
    <source>
        <dbReference type="Proteomes" id="UP000241769"/>
    </source>
</evidence>
<dbReference type="OrthoDB" id="5590282at2759"/>
<dbReference type="EMBL" id="MDYQ01000009">
    <property type="protein sequence ID" value="PRP88576.1"/>
    <property type="molecule type" value="Genomic_DNA"/>
</dbReference>
<dbReference type="InterPro" id="IPR013763">
    <property type="entry name" value="Cyclin-like_dom"/>
</dbReference>
<dbReference type="Pfam" id="PF02984">
    <property type="entry name" value="Cyclin_C"/>
    <property type="match status" value="1"/>
</dbReference>
<evidence type="ECO:0000256" key="1">
    <source>
        <dbReference type="ARBA" id="ARBA00022618"/>
    </source>
</evidence>
<dbReference type="InterPro" id="IPR006671">
    <property type="entry name" value="Cyclin_N"/>
</dbReference>
<dbReference type="InterPro" id="IPR039361">
    <property type="entry name" value="Cyclin"/>
</dbReference>
<dbReference type="AlphaFoldDB" id="A0A2P6NXB2"/>
<dbReference type="GO" id="GO:0051301">
    <property type="term" value="P:cell division"/>
    <property type="evidence" value="ECO:0007669"/>
    <property type="project" value="UniProtKB-KW"/>
</dbReference>
<dbReference type="Gene3D" id="1.10.472.10">
    <property type="entry name" value="Cyclin-like"/>
    <property type="match status" value="2"/>
</dbReference>
<feature type="domain" description="Cyclin-like" evidence="5">
    <location>
        <begin position="153"/>
        <end position="231"/>
    </location>
</feature>
<sequence>MTTDRTCDFASSNTSEMKKVTLQHLQVLETQQLPMDDFVSAQRELSRQDRRILVDWLVDVCDEYECPNEVFYLSIKLMDRFFYLRRNTSRGEFQLLAVSSFALSCKLIRGWEPSIVDLSALCEDIYSHDLIRAMQYLQLNILSFQIQLIHPLHFLDKFTRAAKCDKFSRHLSQYLCELSMLSSECQMKKPSLLAASAVYAAQKMLGIENPWTQFPGCCVEDLLIIGRQLLVLFQEQANEAHCPSSQPCDALYRKYSSASFFSVSRLLPLLF</sequence>
<dbReference type="InterPro" id="IPR036915">
    <property type="entry name" value="Cyclin-like_sf"/>
</dbReference>
<evidence type="ECO:0000259" key="5">
    <source>
        <dbReference type="SMART" id="SM00385"/>
    </source>
</evidence>
<evidence type="ECO:0000259" key="6">
    <source>
        <dbReference type="SMART" id="SM01332"/>
    </source>
</evidence>
<dbReference type="InParanoid" id="A0A2P6NXB2"/>
<feature type="domain" description="Cyclin-like" evidence="5">
    <location>
        <begin position="55"/>
        <end position="140"/>
    </location>
</feature>
<evidence type="ECO:0000256" key="4">
    <source>
        <dbReference type="RuleBase" id="RU000383"/>
    </source>
</evidence>
<dbReference type="Pfam" id="PF00134">
    <property type="entry name" value="Cyclin_N"/>
    <property type="match status" value="1"/>
</dbReference>
<name>A0A2P6NXB2_9EUKA</name>
<protein>
    <submittedName>
        <fullName evidence="7">G2/mitotic-specific cyclin-A-like</fullName>
    </submittedName>
</protein>
<evidence type="ECO:0000256" key="2">
    <source>
        <dbReference type="ARBA" id="ARBA00023127"/>
    </source>
</evidence>
<evidence type="ECO:0000313" key="7">
    <source>
        <dbReference type="EMBL" id="PRP88576.1"/>
    </source>
</evidence>
<dbReference type="GO" id="GO:0044772">
    <property type="term" value="P:mitotic cell cycle phase transition"/>
    <property type="evidence" value="ECO:0007669"/>
    <property type="project" value="InterPro"/>
</dbReference>
<dbReference type="SMART" id="SM01332">
    <property type="entry name" value="Cyclin_C"/>
    <property type="match status" value="1"/>
</dbReference>
<proteinExistence type="inferred from homology"/>
<accession>A0A2P6NXB2</accession>
<keyword evidence="8" id="KW-1185">Reference proteome</keyword>
<dbReference type="PANTHER" id="PTHR10177">
    <property type="entry name" value="CYCLINS"/>
    <property type="match status" value="1"/>
</dbReference>
<gene>
    <name evidence="7" type="ORF">PROFUN_02987</name>
</gene>
<dbReference type="PIRSF" id="PIRSF001771">
    <property type="entry name" value="Cyclin_A_B_D_E"/>
    <property type="match status" value="1"/>
</dbReference>
<comment type="similarity">
    <text evidence="4">Belongs to the cyclin family.</text>
</comment>
<dbReference type="Proteomes" id="UP000241769">
    <property type="component" value="Unassembled WGS sequence"/>
</dbReference>
<dbReference type="PROSITE" id="PS00292">
    <property type="entry name" value="CYCLINS"/>
    <property type="match status" value="1"/>
</dbReference>
<keyword evidence="3" id="KW-0131">Cell cycle</keyword>
<comment type="caution">
    <text evidence="7">The sequence shown here is derived from an EMBL/GenBank/DDBJ whole genome shotgun (WGS) entry which is preliminary data.</text>
</comment>
<organism evidence="7 8">
    <name type="scientific">Planoprotostelium fungivorum</name>
    <dbReference type="NCBI Taxonomy" id="1890364"/>
    <lineage>
        <taxon>Eukaryota</taxon>
        <taxon>Amoebozoa</taxon>
        <taxon>Evosea</taxon>
        <taxon>Variosea</taxon>
        <taxon>Cavosteliida</taxon>
        <taxon>Cavosteliaceae</taxon>
        <taxon>Planoprotostelium</taxon>
    </lineage>
</organism>
<evidence type="ECO:0000256" key="3">
    <source>
        <dbReference type="ARBA" id="ARBA00023306"/>
    </source>
</evidence>
<reference evidence="7 8" key="1">
    <citation type="journal article" date="2018" name="Genome Biol. Evol.">
        <title>Multiple Roots of Fruiting Body Formation in Amoebozoa.</title>
        <authorList>
            <person name="Hillmann F."/>
            <person name="Forbes G."/>
            <person name="Novohradska S."/>
            <person name="Ferling I."/>
            <person name="Riege K."/>
            <person name="Groth M."/>
            <person name="Westermann M."/>
            <person name="Marz M."/>
            <person name="Spaller T."/>
            <person name="Winckler T."/>
            <person name="Schaap P."/>
            <person name="Glockner G."/>
        </authorList>
    </citation>
    <scope>NUCLEOTIDE SEQUENCE [LARGE SCALE GENOMIC DNA]</scope>
    <source>
        <strain evidence="7 8">Jena</strain>
    </source>
</reference>